<feature type="non-terminal residue" evidence="1">
    <location>
        <position position="1"/>
    </location>
</feature>
<reference evidence="1 2" key="1">
    <citation type="journal article" date="2012" name="PLoS Pathog.">
        <title>Diverse lifestyles and strategies of plant pathogenesis encoded in the genomes of eighteen Dothideomycetes fungi.</title>
        <authorList>
            <person name="Ohm R.A."/>
            <person name="Feau N."/>
            <person name="Henrissat B."/>
            <person name="Schoch C.L."/>
            <person name="Horwitz B.A."/>
            <person name="Barry K.W."/>
            <person name="Condon B.J."/>
            <person name="Copeland A.C."/>
            <person name="Dhillon B."/>
            <person name="Glaser F."/>
            <person name="Hesse C.N."/>
            <person name="Kosti I."/>
            <person name="LaButti K."/>
            <person name="Lindquist E.A."/>
            <person name="Lucas S."/>
            <person name="Salamov A.A."/>
            <person name="Bradshaw R.E."/>
            <person name="Ciuffetti L."/>
            <person name="Hamelin R.C."/>
            <person name="Kema G.H.J."/>
            <person name="Lawrence C."/>
            <person name="Scott J.A."/>
            <person name="Spatafora J.W."/>
            <person name="Turgeon B.G."/>
            <person name="de Wit P.J.G.M."/>
            <person name="Zhong S."/>
            <person name="Goodwin S.B."/>
            <person name="Grigoriev I.V."/>
        </authorList>
    </citation>
    <scope>NUCLEOTIDE SEQUENCE [LARGE SCALE GENOMIC DNA]</scope>
    <source>
        <strain evidence="1 2">CIRAD86</strain>
    </source>
</reference>
<dbReference type="KEGG" id="pfj:MYCFIDRAFT_121229"/>
<gene>
    <name evidence="1" type="ORF">MYCFIDRAFT_121229</name>
</gene>
<proteinExistence type="predicted"/>
<evidence type="ECO:0000313" key="1">
    <source>
        <dbReference type="EMBL" id="EME87173.1"/>
    </source>
</evidence>
<dbReference type="Proteomes" id="UP000016932">
    <property type="component" value="Unassembled WGS sequence"/>
</dbReference>
<dbReference type="RefSeq" id="XP_007920711.1">
    <property type="nucleotide sequence ID" value="XM_007922520.1"/>
</dbReference>
<keyword evidence="2" id="KW-1185">Reference proteome</keyword>
<sequence>QFTEEQINDGVEQLKRANIETGYDTAAIESYAVFTKLREEGVVPKGVKFQVGLPTIASVIGPFVERAFQAKVSPIYEAALFRATREIQDKIPHEDLSIQLDLAVDTAYWEGEYLTPWFDNT</sequence>
<protein>
    <submittedName>
        <fullName evidence="1">Uncharacterized protein</fullName>
    </submittedName>
</protein>
<accession>N1Q8I2</accession>
<dbReference type="GeneID" id="19330441"/>
<dbReference type="HOGENOM" id="CLU_2043713_0_0_1"/>
<evidence type="ECO:0000313" key="2">
    <source>
        <dbReference type="Proteomes" id="UP000016932"/>
    </source>
</evidence>
<dbReference type="OrthoDB" id="5422863at2759"/>
<name>N1Q8I2_PSEFD</name>
<dbReference type="VEuPathDB" id="FungiDB:MYCFIDRAFT_121229"/>
<feature type="non-terminal residue" evidence="1">
    <location>
        <position position="121"/>
    </location>
</feature>
<dbReference type="EMBL" id="KB446555">
    <property type="protein sequence ID" value="EME87173.1"/>
    <property type="molecule type" value="Genomic_DNA"/>
</dbReference>
<dbReference type="AlphaFoldDB" id="N1Q8I2"/>
<dbReference type="eggNOG" id="ENOG502SJEJ">
    <property type="taxonomic scope" value="Eukaryota"/>
</dbReference>
<organism evidence="1 2">
    <name type="scientific">Pseudocercospora fijiensis (strain CIRAD86)</name>
    <name type="common">Black leaf streak disease fungus</name>
    <name type="synonym">Mycosphaerella fijiensis</name>
    <dbReference type="NCBI Taxonomy" id="383855"/>
    <lineage>
        <taxon>Eukaryota</taxon>
        <taxon>Fungi</taxon>
        <taxon>Dikarya</taxon>
        <taxon>Ascomycota</taxon>
        <taxon>Pezizomycotina</taxon>
        <taxon>Dothideomycetes</taxon>
        <taxon>Dothideomycetidae</taxon>
        <taxon>Mycosphaerellales</taxon>
        <taxon>Mycosphaerellaceae</taxon>
        <taxon>Pseudocercospora</taxon>
    </lineage>
</organism>
<dbReference type="STRING" id="383855.N1Q8I2"/>